<keyword evidence="1" id="KW-1133">Transmembrane helix</keyword>
<dbReference type="AlphaFoldDB" id="A0A1R3KR34"/>
<accession>A0A1R3KR34</accession>
<dbReference type="EMBL" id="AWUE01012328">
    <property type="protein sequence ID" value="OMP09541.1"/>
    <property type="molecule type" value="Genomic_DNA"/>
</dbReference>
<evidence type="ECO:0000313" key="2">
    <source>
        <dbReference type="EMBL" id="OMP09541.1"/>
    </source>
</evidence>
<keyword evidence="1" id="KW-0812">Transmembrane</keyword>
<proteinExistence type="predicted"/>
<comment type="caution">
    <text evidence="2">The sequence shown here is derived from an EMBL/GenBank/DDBJ whole genome shotgun (WGS) entry which is preliminary data.</text>
</comment>
<feature type="transmembrane region" description="Helical" evidence="1">
    <location>
        <begin position="7"/>
        <end position="26"/>
    </location>
</feature>
<keyword evidence="3" id="KW-1185">Reference proteome</keyword>
<dbReference type="OrthoDB" id="1728340at2759"/>
<gene>
    <name evidence="2" type="ORF">COLO4_05370</name>
</gene>
<name>A0A1R3KR34_9ROSI</name>
<feature type="transmembrane region" description="Helical" evidence="1">
    <location>
        <begin position="38"/>
        <end position="56"/>
    </location>
</feature>
<evidence type="ECO:0000256" key="1">
    <source>
        <dbReference type="SAM" id="Phobius"/>
    </source>
</evidence>
<evidence type="ECO:0000313" key="3">
    <source>
        <dbReference type="Proteomes" id="UP000187203"/>
    </source>
</evidence>
<sequence>MGRIDDLKPALAMVGLQFSFAGVNLFTTPTGSKGSMVFVFYGQLIATLFLVTIAFVSKK</sequence>
<protein>
    <submittedName>
        <fullName evidence="2">Auxin-induced protein 5NG4</fullName>
    </submittedName>
</protein>
<keyword evidence="1" id="KW-0472">Membrane</keyword>
<organism evidence="2 3">
    <name type="scientific">Corchorus olitorius</name>
    <dbReference type="NCBI Taxonomy" id="93759"/>
    <lineage>
        <taxon>Eukaryota</taxon>
        <taxon>Viridiplantae</taxon>
        <taxon>Streptophyta</taxon>
        <taxon>Embryophyta</taxon>
        <taxon>Tracheophyta</taxon>
        <taxon>Spermatophyta</taxon>
        <taxon>Magnoliopsida</taxon>
        <taxon>eudicotyledons</taxon>
        <taxon>Gunneridae</taxon>
        <taxon>Pentapetalae</taxon>
        <taxon>rosids</taxon>
        <taxon>malvids</taxon>
        <taxon>Malvales</taxon>
        <taxon>Malvaceae</taxon>
        <taxon>Grewioideae</taxon>
        <taxon>Apeibeae</taxon>
        <taxon>Corchorus</taxon>
    </lineage>
</organism>
<reference evidence="3" key="1">
    <citation type="submission" date="2013-09" db="EMBL/GenBank/DDBJ databases">
        <title>Corchorus olitorius genome sequencing.</title>
        <authorList>
            <person name="Alam M."/>
            <person name="Haque M.S."/>
            <person name="Islam M.S."/>
            <person name="Emdad E.M."/>
            <person name="Islam M.M."/>
            <person name="Ahmed B."/>
            <person name="Halim A."/>
            <person name="Hossen Q.M.M."/>
            <person name="Hossain M.Z."/>
            <person name="Ahmed R."/>
            <person name="Khan M.M."/>
            <person name="Islam R."/>
            <person name="Rashid M.M."/>
            <person name="Khan S.A."/>
            <person name="Rahman M.S."/>
            <person name="Alam M."/>
            <person name="Yahiya A.S."/>
            <person name="Khan M.S."/>
            <person name="Azam M.S."/>
            <person name="Haque T."/>
            <person name="Lashkar M.Z.H."/>
            <person name="Akhand A.I."/>
            <person name="Morshed G."/>
            <person name="Roy S."/>
            <person name="Uddin K.S."/>
            <person name="Rabeya T."/>
            <person name="Hossain A.S."/>
            <person name="Chowdhury A."/>
            <person name="Snigdha A.R."/>
            <person name="Mortoza M.S."/>
            <person name="Matin S.A."/>
            <person name="Hoque S.M.E."/>
            <person name="Islam M.K."/>
            <person name="Roy D.K."/>
            <person name="Haider R."/>
            <person name="Moosa M.M."/>
            <person name="Elias S.M."/>
            <person name="Hasan A.M."/>
            <person name="Jahan S."/>
            <person name="Shafiuddin M."/>
            <person name="Mahmood N."/>
            <person name="Shommy N.S."/>
        </authorList>
    </citation>
    <scope>NUCLEOTIDE SEQUENCE [LARGE SCALE GENOMIC DNA]</scope>
    <source>
        <strain evidence="3">cv. O-4</strain>
    </source>
</reference>
<dbReference type="Proteomes" id="UP000187203">
    <property type="component" value="Unassembled WGS sequence"/>
</dbReference>